<comment type="caution">
    <text evidence="1">The sequence shown here is derived from an EMBL/GenBank/DDBJ whole genome shotgun (WGS) entry which is preliminary data.</text>
</comment>
<name>A0ACC1KGX3_9FUNG</name>
<evidence type="ECO:0000313" key="2">
    <source>
        <dbReference type="Proteomes" id="UP001140087"/>
    </source>
</evidence>
<evidence type="ECO:0000313" key="1">
    <source>
        <dbReference type="EMBL" id="KAJ2789684.1"/>
    </source>
</evidence>
<feature type="non-terminal residue" evidence="1">
    <location>
        <position position="264"/>
    </location>
</feature>
<organism evidence="1 2">
    <name type="scientific">Coemansia helicoidea</name>
    <dbReference type="NCBI Taxonomy" id="1286919"/>
    <lineage>
        <taxon>Eukaryota</taxon>
        <taxon>Fungi</taxon>
        <taxon>Fungi incertae sedis</taxon>
        <taxon>Zoopagomycota</taxon>
        <taxon>Kickxellomycotina</taxon>
        <taxon>Kickxellomycetes</taxon>
        <taxon>Kickxellales</taxon>
        <taxon>Kickxellaceae</taxon>
        <taxon>Coemansia</taxon>
    </lineage>
</organism>
<reference evidence="1" key="1">
    <citation type="submission" date="2022-07" db="EMBL/GenBank/DDBJ databases">
        <title>Phylogenomic reconstructions and comparative analyses of Kickxellomycotina fungi.</title>
        <authorList>
            <person name="Reynolds N.K."/>
            <person name="Stajich J.E."/>
            <person name="Barry K."/>
            <person name="Grigoriev I.V."/>
            <person name="Crous P."/>
            <person name="Smith M.E."/>
        </authorList>
    </citation>
    <scope>NUCLEOTIDE SEQUENCE</scope>
    <source>
        <strain evidence="1">BCRC 34780</strain>
    </source>
</reference>
<gene>
    <name evidence="1" type="ORF">H4R21_006684</name>
</gene>
<protein>
    <submittedName>
        <fullName evidence="1">Uncharacterized protein</fullName>
    </submittedName>
</protein>
<dbReference type="EMBL" id="JANBUN010003709">
    <property type="protein sequence ID" value="KAJ2789684.1"/>
    <property type="molecule type" value="Genomic_DNA"/>
</dbReference>
<feature type="non-terminal residue" evidence="1">
    <location>
        <position position="1"/>
    </location>
</feature>
<proteinExistence type="predicted"/>
<keyword evidence="2" id="KW-1185">Reference proteome</keyword>
<sequence length="264" mass="27819">SDGPAARLAERYHLSFGTQAAARRRVFARLAPHSAAGGSGGAPASSGAHDASDGGASDSGAEDLFDGNADQYFDAQMLLLQSTPPPQRPIEAESASSESESDADSYDGASNGPMMPESGEAASRAYDEWQAQHALTHLFQQRRRRFLHGQRQRHGVAAAGADTRVAAEVPVAPAALQHPWIAPRPQGGMGAPASHDAAGPLFPSNDVDSYWYNQPETGAVAPGSRPAALRRLGHLPSVPRNPAAEMSRHAMLEVLRTHRPFAAP</sequence>
<dbReference type="Proteomes" id="UP001140087">
    <property type="component" value="Unassembled WGS sequence"/>
</dbReference>
<accession>A0ACC1KGX3</accession>